<evidence type="ECO:0000256" key="3">
    <source>
        <dbReference type="SAM" id="SignalP"/>
    </source>
</evidence>
<sequence length="523" mass="59211">MEMMEMMEMMMMMMMMMMMEMMLHLERMWKEIMDMTPRPSLIFGAPREEDKRISGGSAKEVEGARRVSERGSSWSLDIAGDKPHSARVKEASERFLAIKQYLMAARSNVEQRKIEVQRGELDARQEVVDEILFKVVDETEIRTNTVEITTAPGATMMTTATTSNITESAEGATCSERHDCEAVSRQEIERMRNEIMELRRELSVMKQQSVSLQSVSLATSSDNPTTISDPPAVTDRPQLSFRSLPSRIDRDQVRERCGIAPYRRSSLRLAKGCLPTDAEELEERKRTTSHRYIKCAQDDVEVTPSNTSRSFNLADNLVADMVTLQALDMLTLIFEVIAAGLELCCLAAGTERSVEQVERQVRGRNPDVIDINMTVPLRPVPHLVVQGVKDTDGSACFQDQVVDLLKAKVEKILSLELVKGKFMSNMSKGEDLMSQLSNSLQELLPFNFDEHQLAMRQCFLYLSKHSAASKNEHQWLDPRSQKLLYDALDSLPTSIPLNEELDDAVSCMRHTGSQLTSPWWRPS</sequence>
<dbReference type="PaxDb" id="55529-EKX46306"/>
<dbReference type="GeneID" id="17302963"/>
<dbReference type="AlphaFoldDB" id="L1JCT4"/>
<protein>
    <submittedName>
        <fullName evidence="4 5">Uncharacterized protein</fullName>
    </submittedName>
</protein>
<feature type="signal peptide" evidence="3">
    <location>
        <begin position="1"/>
        <end position="25"/>
    </location>
</feature>
<feature type="coiled-coil region" evidence="1">
    <location>
        <begin position="181"/>
        <end position="208"/>
    </location>
</feature>
<evidence type="ECO:0000313" key="4">
    <source>
        <dbReference type="EMBL" id="EKX46306.1"/>
    </source>
</evidence>
<proteinExistence type="predicted"/>
<feature type="chain" id="PRO_5008771184" evidence="3">
    <location>
        <begin position="26"/>
        <end position="523"/>
    </location>
</feature>
<dbReference type="EMBL" id="JH992995">
    <property type="protein sequence ID" value="EKX46306.1"/>
    <property type="molecule type" value="Genomic_DNA"/>
</dbReference>
<evidence type="ECO:0000313" key="6">
    <source>
        <dbReference type="Proteomes" id="UP000011087"/>
    </source>
</evidence>
<organism evidence="4">
    <name type="scientific">Guillardia theta (strain CCMP2712)</name>
    <name type="common">Cryptophyte</name>
    <dbReference type="NCBI Taxonomy" id="905079"/>
    <lineage>
        <taxon>Eukaryota</taxon>
        <taxon>Cryptophyceae</taxon>
        <taxon>Pyrenomonadales</taxon>
        <taxon>Geminigeraceae</taxon>
        <taxon>Guillardia</taxon>
    </lineage>
</organism>
<dbReference type="EnsemblProtists" id="EKX46306">
    <property type="protein sequence ID" value="EKX46306"/>
    <property type="gene ID" value="GUITHDRAFT_107916"/>
</dbReference>
<evidence type="ECO:0000256" key="2">
    <source>
        <dbReference type="SAM" id="MobiDB-lite"/>
    </source>
</evidence>
<dbReference type="Proteomes" id="UP000011087">
    <property type="component" value="Unassembled WGS sequence"/>
</dbReference>
<dbReference type="HOGENOM" id="CLU_521235_0_0_1"/>
<keyword evidence="1" id="KW-0175">Coiled coil</keyword>
<reference evidence="5" key="3">
    <citation type="submission" date="2015-06" db="UniProtKB">
        <authorList>
            <consortium name="EnsemblProtists"/>
        </authorList>
    </citation>
    <scope>IDENTIFICATION</scope>
</reference>
<feature type="region of interest" description="Disordered" evidence="2">
    <location>
        <begin position="217"/>
        <end position="237"/>
    </location>
</feature>
<evidence type="ECO:0000256" key="1">
    <source>
        <dbReference type="SAM" id="Coils"/>
    </source>
</evidence>
<reference evidence="6" key="2">
    <citation type="submission" date="2012-11" db="EMBL/GenBank/DDBJ databases">
        <authorList>
            <person name="Kuo A."/>
            <person name="Curtis B.A."/>
            <person name="Tanifuji G."/>
            <person name="Burki F."/>
            <person name="Gruber A."/>
            <person name="Irimia M."/>
            <person name="Maruyama S."/>
            <person name="Arias M.C."/>
            <person name="Ball S.G."/>
            <person name="Gile G.H."/>
            <person name="Hirakawa Y."/>
            <person name="Hopkins J.F."/>
            <person name="Rensing S.A."/>
            <person name="Schmutz J."/>
            <person name="Symeonidi A."/>
            <person name="Elias M."/>
            <person name="Eveleigh R.J."/>
            <person name="Herman E.K."/>
            <person name="Klute M.J."/>
            <person name="Nakayama T."/>
            <person name="Obornik M."/>
            <person name="Reyes-Prieto A."/>
            <person name="Armbrust E.V."/>
            <person name="Aves S.J."/>
            <person name="Beiko R.G."/>
            <person name="Coutinho P."/>
            <person name="Dacks J.B."/>
            <person name="Durnford D.G."/>
            <person name="Fast N.M."/>
            <person name="Green B.R."/>
            <person name="Grisdale C."/>
            <person name="Hempe F."/>
            <person name="Henrissat B."/>
            <person name="Hoppner M.P."/>
            <person name="Ishida K.-I."/>
            <person name="Kim E."/>
            <person name="Koreny L."/>
            <person name="Kroth P.G."/>
            <person name="Liu Y."/>
            <person name="Malik S.-B."/>
            <person name="Maier U.G."/>
            <person name="McRose D."/>
            <person name="Mock T."/>
            <person name="Neilson J.A."/>
            <person name="Onodera N.T."/>
            <person name="Poole A.M."/>
            <person name="Pritham E.J."/>
            <person name="Richards T.A."/>
            <person name="Rocap G."/>
            <person name="Roy S.W."/>
            <person name="Sarai C."/>
            <person name="Schaack S."/>
            <person name="Shirato S."/>
            <person name="Slamovits C.H."/>
            <person name="Spencer D.F."/>
            <person name="Suzuki S."/>
            <person name="Worden A.Z."/>
            <person name="Zauner S."/>
            <person name="Barry K."/>
            <person name="Bell C."/>
            <person name="Bharti A.K."/>
            <person name="Crow J.A."/>
            <person name="Grimwood J."/>
            <person name="Kramer R."/>
            <person name="Lindquist E."/>
            <person name="Lucas S."/>
            <person name="Salamov A."/>
            <person name="McFadden G.I."/>
            <person name="Lane C.E."/>
            <person name="Keeling P.J."/>
            <person name="Gray M.W."/>
            <person name="Grigoriev I.V."/>
            <person name="Archibald J.M."/>
        </authorList>
    </citation>
    <scope>NUCLEOTIDE SEQUENCE</scope>
    <source>
        <strain evidence="6">CCMP2712</strain>
    </source>
</reference>
<keyword evidence="6" id="KW-1185">Reference proteome</keyword>
<dbReference type="KEGG" id="gtt:GUITHDRAFT_107916"/>
<evidence type="ECO:0000313" key="5">
    <source>
        <dbReference type="EnsemblProtists" id="EKX46306"/>
    </source>
</evidence>
<dbReference type="RefSeq" id="XP_005833286.1">
    <property type="nucleotide sequence ID" value="XM_005833229.1"/>
</dbReference>
<reference evidence="4 6" key="1">
    <citation type="journal article" date="2012" name="Nature">
        <title>Algal genomes reveal evolutionary mosaicism and the fate of nucleomorphs.</title>
        <authorList>
            <consortium name="DOE Joint Genome Institute"/>
            <person name="Curtis B.A."/>
            <person name="Tanifuji G."/>
            <person name="Burki F."/>
            <person name="Gruber A."/>
            <person name="Irimia M."/>
            <person name="Maruyama S."/>
            <person name="Arias M.C."/>
            <person name="Ball S.G."/>
            <person name="Gile G.H."/>
            <person name="Hirakawa Y."/>
            <person name="Hopkins J.F."/>
            <person name="Kuo A."/>
            <person name="Rensing S.A."/>
            <person name="Schmutz J."/>
            <person name="Symeonidi A."/>
            <person name="Elias M."/>
            <person name="Eveleigh R.J."/>
            <person name="Herman E.K."/>
            <person name="Klute M.J."/>
            <person name="Nakayama T."/>
            <person name="Obornik M."/>
            <person name="Reyes-Prieto A."/>
            <person name="Armbrust E.V."/>
            <person name="Aves S.J."/>
            <person name="Beiko R.G."/>
            <person name="Coutinho P."/>
            <person name="Dacks J.B."/>
            <person name="Durnford D.G."/>
            <person name="Fast N.M."/>
            <person name="Green B.R."/>
            <person name="Grisdale C.J."/>
            <person name="Hempel F."/>
            <person name="Henrissat B."/>
            <person name="Hoppner M.P."/>
            <person name="Ishida K."/>
            <person name="Kim E."/>
            <person name="Koreny L."/>
            <person name="Kroth P.G."/>
            <person name="Liu Y."/>
            <person name="Malik S.B."/>
            <person name="Maier U.G."/>
            <person name="McRose D."/>
            <person name="Mock T."/>
            <person name="Neilson J.A."/>
            <person name="Onodera N.T."/>
            <person name="Poole A.M."/>
            <person name="Pritham E.J."/>
            <person name="Richards T.A."/>
            <person name="Rocap G."/>
            <person name="Roy S.W."/>
            <person name="Sarai C."/>
            <person name="Schaack S."/>
            <person name="Shirato S."/>
            <person name="Slamovits C.H."/>
            <person name="Spencer D.F."/>
            <person name="Suzuki S."/>
            <person name="Worden A.Z."/>
            <person name="Zauner S."/>
            <person name="Barry K."/>
            <person name="Bell C."/>
            <person name="Bharti A.K."/>
            <person name="Crow J.A."/>
            <person name="Grimwood J."/>
            <person name="Kramer R."/>
            <person name="Lindquist E."/>
            <person name="Lucas S."/>
            <person name="Salamov A."/>
            <person name="McFadden G.I."/>
            <person name="Lane C.E."/>
            <person name="Keeling P.J."/>
            <person name="Gray M.W."/>
            <person name="Grigoriev I.V."/>
            <person name="Archibald J.M."/>
        </authorList>
    </citation>
    <scope>NUCLEOTIDE SEQUENCE</scope>
    <source>
        <strain evidence="4 6">CCMP2712</strain>
    </source>
</reference>
<accession>L1JCT4</accession>
<name>L1JCT4_GUITC</name>
<gene>
    <name evidence="4" type="ORF">GUITHDRAFT_107916</name>
</gene>
<keyword evidence="3" id="KW-0732">Signal</keyword>